<feature type="transmembrane region" description="Helical" evidence="5">
    <location>
        <begin position="134"/>
        <end position="155"/>
    </location>
</feature>
<dbReference type="EMBL" id="JBHSLD010000007">
    <property type="protein sequence ID" value="MFC5380618.1"/>
    <property type="molecule type" value="Genomic_DNA"/>
</dbReference>
<keyword evidence="4 5" id="KW-0472">Membrane</keyword>
<feature type="transmembrane region" description="Helical" evidence="5">
    <location>
        <begin position="233"/>
        <end position="250"/>
    </location>
</feature>
<evidence type="ECO:0000256" key="4">
    <source>
        <dbReference type="ARBA" id="ARBA00023136"/>
    </source>
</evidence>
<feature type="transmembrane region" description="Helical" evidence="5">
    <location>
        <begin position="275"/>
        <end position="296"/>
    </location>
</feature>
<proteinExistence type="inferred from homology"/>
<name>A0ABW0GL49_9MICO</name>
<feature type="transmembrane region" description="Helical" evidence="5">
    <location>
        <begin position="37"/>
        <end position="59"/>
    </location>
</feature>
<sequence>MSAPFPPGPPPSGPDGPLGPRGPEGPRGPQPARRRPGALVPTLAVLGVLVFLLVLFAELWTEVLWFRQLGFIEVLRTRLLTQTLLFVVAAVVMGVSVWASLTLAFRARPVYAPTTPGQEALDRYREQLEPLRRLVGIAVPFVLALFAGSAAAAQWRDVQLWLNRQEFGETDPVFGLDVGFYVFSLPVLQFLVGFLTAVVLLAGLAALLTHYLYGGLRLSGPGERTTPQARVHLAVLGALFLLLRAASYWLERYALTTAENNDITGPLYTDVNAVIPARTLLAVVSVLVALSFLFTAVRGNWRVPALGVGLLVLVAVAAGGIWPQVIQRFQVQPNELSLQTPYISNNIDATRAAYGLDEIEVTDYDAELSAERGALAQDARTIPGIRLLDPGLVSPTYQQLQQIRQFYAFPDPLDVGQYEVEGELRDTVLAVREVNLDGLPPAQRNWINDHTVYTHGYGVVAAYGNQRTAGGEPVFFQSGIVAPNAEEEVVTETDLGQFQQRIYFGEFSPDYSIVGGPEGVPPQELDYPDSTVDSGQQNVTYDGDGGVPMGDFLTQLLFAIKFRAEEIILSDAVNPESQVMFDRNPRERVEKVAPWLQLDGDPYPAVVGDRVLWIIDGYTTSNRYPYSNSTVLDEATTTSTTATADNVTALLPERVNYVRNSVKATVDAYDGEVTLYAWDTEDPVLQAWSQVFPNAVQPVEDISGELMSHVRYPQDIFKVQREVLERYHVTDAASFFNGTDFWSVPDDPTLPDVQALQPPYYLSLQMPGQEEPSFSLSSTFIPTNQGGGEVRNVLTGFLAVDADAGREDGQPREGYGQLRLLQIRNDETVPGPGQVQNDFNADPLINEQLNILTLGQSDLRSGNLLTLPIGGGLLYVQPVYIQSSGSTSYPLLQRVLVAFGDELGFGETLDEALDDLFGGDAGADAPDADADALPDTGDLEESVPDTGAGGGIEDPIPAESPTPTPDDTDASPAPEPTGTVSPVDPAVAQQQLDQALRDARQAITDSQAALADGDFAAYGEAQDRLEAAIERAIAAEAVLEGGG</sequence>
<comment type="subcellular location">
    <subcellularLocation>
        <location evidence="5">Cell membrane</location>
        <topology evidence="5">Multi-pass membrane protein</topology>
    </subcellularLocation>
</comment>
<dbReference type="PANTHER" id="PTHR39344">
    <property type="entry name" value="UPF0182 PROTEIN SLL1060"/>
    <property type="match status" value="1"/>
</dbReference>
<reference evidence="8" key="1">
    <citation type="journal article" date="2019" name="Int. J. Syst. Evol. Microbiol.">
        <title>The Global Catalogue of Microorganisms (GCM) 10K type strain sequencing project: providing services to taxonomists for standard genome sequencing and annotation.</title>
        <authorList>
            <consortium name="The Broad Institute Genomics Platform"/>
            <consortium name="The Broad Institute Genome Sequencing Center for Infectious Disease"/>
            <person name="Wu L."/>
            <person name="Ma J."/>
        </authorList>
    </citation>
    <scope>NUCLEOTIDE SEQUENCE [LARGE SCALE GENOMIC DNA]</scope>
    <source>
        <strain evidence="8">CCUG 43114</strain>
    </source>
</reference>
<feature type="compositionally biased region" description="Pro residues" evidence="6">
    <location>
        <begin position="1"/>
        <end position="14"/>
    </location>
</feature>
<accession>A0ABW0GL49</accession>
<evidence type="ECO:0000256" key="6">
    <source>
        <dbReference type="SAM" id="MobiDB-lite"/>
    </source>
</evidence>
<keyword evidence="1 5" id="KW-1003">Cell membrane</keyword>
<dbReference type="RefSeq" id="WP_340267930.1">
    <property type="nucleotide sequence ID" value="NZ_JBBEOG010000002.1"/>
</dbReference>
<evidence type="ECO:0000256" key="1">
    <source>
        <dbReference type="ARBA" id="ARBA00022475"/>
    </source>
</evidence>
<keyword evidence="8" id="KW-1185">Reference proteome</keyword>
<feature type="region of interest" description="Disordered" evidence="6">
    <location>
        <begin position="1"/>
        <end position="34"/>
    </location>
</feature>
<feature type="transmembrane region" description="Helical" evidence="5">
    <location>
        <begin position="79"/>
        <end position="101"/>
    </location>
</feature>
<feature type="transmembrane region" description="Helical" evidence="5">
    <location>
        <begin position="190"/>
        <end position="213"/>
    </location>
</feature>
<protein>
    <recommendedName>
        <fullName evidence="5">UPF0182 protein ACFPJ6_07445</fullName>
    </recommendedName>
</protein>
<evidence type="ECO:0000256" key="5">
    <source>
        <dbReference type="HAMAP-Rule" id="MF_01600"/>
    </source>
</evidence>
<keyword evidence="3 5" id="KW-1133">Transmembrane helix</keyword>
<gene>
    <name evidence="7" type="ORF">ACFPJ6_07445</name>
</gene>
<evidence type="ECO:0000313" key="8">
    <source>
        <dbReference type="Proteomes" id="UP001596122"/>
    </source>
</evidence>
<feature type="transmembrane region" description="Helical" evidence="5">
    <location>
        <begin position="303"/>
        <end position="322"/>
    </location>
</feature>
<feature type="region of interest" description="Disordered" evidence="6">
    <location>
        <begin position="917"/>
        <end position="986"/>
    </location>
</feature>
<comment type="caution">
    <text evidence="7">The sequence shown here is derived from an EMBL/GenBank/DDBJ whole genome shotgun (WGS) entry which is preliminary data.</text>
</comment>
<dbReference type="HAMAP" id="MF_01600">
    <property type="entry name" value="UPF0182"/>
    <property type="match status" value="1"/>
</dbReference>
<dbReference type="PANTHER" id="PTHR39344:SF1">
    <property type="entry name" value="UPF0182 PROTEIN SLL1060"/>
    <property type="match status" value="1"/>
</dbReference>
<keyword evidence="2 5" id="KW-0812">Transmembrane</keyword>
<comment type="similarity">
    <text evidence="5">Belongs to the UPF0182 family.</text>
</comment>
<dbReference type="Proteomes" id="UP001596122">
    <property type="component" value="Unassembled WGS sequence"/>
</dbReference>
<evidence type="ECO:0000313" key="7">
    <source>
        <dbReference type="EMBL" id="MFC5380618.1"/>
    </source>
</evidence>
<evidence type="ECO:0000256" key="2">
    <source>
        <dbReference type="ARBA" id="ARBA00022692"/>
    </source>
</evidence>
<evidence type="ECO:0000256" key="3">
    <source>
        <dbReference type="ARBA" id="ARBA00022989"/>
    </source>
</evidence>
<organism evidence="7 8">
    <name type="scientific">Aquipuribacter nitratireducens</name>
    <dbReference type="NCBI Taxonomy" id="650104"/>
    <lineage>
        <taxon>Bacteria</taxon>
        <taxon>Bacillati</taxon>
        <taxon>Actinomycetota</taxon>
        <taxon>Actinomycetes</taxon>
        <taxon>Micrococcales</taxon>
        <taxon>Intrasporangiaceae</taxon>
        <taxon>Aquipuribacter</taxon>
    </lineage>
</organism>
<dbReference type="Pfam" id="PF03699">
    <property type="entry name" value="UPF0182"/>
    <property type="match status" value="1"/>
</dbReference>
<dbReference type="InterPro" id="IPR005372">
    <property type="entry name" value="UPF0182"/>
</dbReference>
<feature type="compositionally biased region" description="Acidic residues" evidence="6">
    <location>
        <begin position="926"/>
        <end position="943"/>
    </location>
</feature>